<feature type="transmembrane region" description="Helical" evidence="18">
    <location>
        <begin position="7"/>
        <end position="32"/>
    </location>
</feature>
<keyword evidence="20" id="KW-1185">Reference proteome</keyword>
<keyword evidence="4" id="KW-1003">Cell membrane</keyword>
<keyword evidence="18" id="KW-0812">Transmembrane</keyword>
<keyword evidence="8 18" id="KW-0472">Membrane</keyword>
<evidence type="ECO:0000256" key="4">
    <source>
        <dbReference type="ARBA" id="ARBA00022475"/>
    </source>
</evidence>
<feature type="disulfide bond" evidence="16">
    <location>
        <begin position="390"/>
        <end position="444"/>
    </location>
</feature>
<evidence type="ECO:0000256" key="13">
    <source>
        <dbReference type="PIRNR" id="PIRNR038193"/>
    </source>
</evidence>
<protein>
    <recommendedName>
        <fullName evidence="13 17">Hyaluronidase</fullName>
        <ecNumber evidence="13 17">3.2.1.35</ecNumber>
    </recommendedName>
</protein>
<sequence>MVRNEIFIISCFIYFASFSVLASSMVFATLLVSCCSSLKIRARPLVSNSPFLSIWNAPTELCTERTGVQLDMKFFSLIGSTLKTSIGQNITLFYPDRLGYYPYKNEVTGEAFNGGLPQLSLLENHLKKAKEDIQFYIPSDEQFGLAVIDWENWRPVWIRNWGSKDIYRQESIELVQQRDLSLSEAEARTIAKMEFEAAAKSIMLESLKLGIEMKPNRLWGYYLYPDCYNYDYKQNPHNYTGTCLDIEIERNNELNWLWEKSTALYPSVYLETALRSSRNAQLFVRNRVQEAIRISYVSNSTHPLPVFVYTRPVFTDVYEEYLSQDDLVNTIGESAALGASGIVIWGDMNLTMMFFSQNTCRALDNYLRKTLTPYLINVTMAARICSQVLCQDSGACARKKWNSSDYLHLNPENIVIQMTKDGKYTLQGQPAFQDLQTFIEKFDCHCYEGHSCEPRADINDIHYLHVCISEDICIQISSNSLSNIEASEEKILSNRTVFSFTSQSKVTPTHTEIEDFPSTFGNNKLNITIAEYNTDTAATRYDLEANDTRTFSCSSSYTIRMFNLFCLILILRTLIQVTHESENILFPGFV</sequence>
<dbReference type="Ensembl" id="ENSOSUT00000017928.1">
    <property type="protein sequence ID" value="ENSOSUP00000017341.1"/>
    <property type="gene ID" value="ENSOSUG00000012307.1"/>
</dbReference>
<dbReference type="InterPro" id="IPR017853">
    <property type="entry name" value="GH"/>
</dbReference>
<evidence type="ECO:0000256" key="16">
    <source>
        <dbReference type="PIRSR" id="PIRSR038193-3"/>
    </source>
</evidence>
<dbReference type="PRINTS" id="PR00846">
    <property type="entry name" value="GLHYDRLASE56"/>
</dbReference>
<comment type="subcellular location">
    <subcellularLocation>
        <location evidence="2">Cell membrane</location>
        <topology evidence="2">Lipid-anchor</topology>
        <topology evidence="2">GPI-anchor</topology>
    </subcellularLocation>
</comment>
<evidence type="ECO:0000256" key="3">
    <source>
        <dbReference type="ARBA" id="ARBA00008871"/>
    </source>
</evidence>
<comment type="catalytic activity">
    <reaction evidence="1 13 17">
        <text>Random hydrolysis of (1-&gt;4)-linkages between N-acetyl-beta-D-glucosamine and D-glucuronate residues in hyaluronate.</text>
        <dbReference type="EC" id="3.2.1.35"/>
    </reaction>
</comment>
<evidence type="ECO:0000256" key="17">
    <source>
        <dbReference type="RuleBase" id="RU610713"/>
    </source>
</evidence>
<dbReference type="PIRSF" id="PIRSF500773">
    <property type="entry name" value="Hyaluronidase_PH20_Hyal5"/>
    <property type="match status" value="1"/>
</dbReference>
<keyword evidence="12 13" id="KW-0326">Glycosidase</keyword>
<evidence type="ECO:0000256" key="9">
    <source>
        <dbReference type="ARBA" id="ARBA00023157"/>
    </source>
</evidence>
<evidence type="ECO:0000256" key="14">
    <source>
        <dbReference type="PIRSR" id="PIRSR038193-1"/>
    </source>
</evidence>
<dbReference type="EC" id="3.2.1.35" evidence="13 17"/>
<dbReference type="Proteomes" id="UP000694552">
    <property type="component" value="Unplaced"/>
</dbReference>
<dbReference type="GO" id="GO:0001669">
    <property type="term" value="C:acrosomal vesicle"/>
    <property type="evidence" value="ECO:0007669"/>
    <property type="project" value="TreeGrafter"/>
</dbReference>
<evidence type="ECO:0000256" key="8">
    <source>
        <dbReference type="ARBA" id="ARBA00023136"/>
    </source>
</evidence>
<evidence type="ECO:0000256" key="10">
    <source>
        <dbReference type="ARBA" id="ARBA00023180"/>
    </source>
</evidence>
<name>A0A8C8BGD0_9STRI</name>
<dbReference type="AlphaFoldDB" id="A0A8C8BGD0"/>
<evidence type="ECO:0000256" key="15">
    <source>
        <dbReference type="PIRSR" id="PIRSR038193-2"/>
    </source>
</evidence>
<dbReference type="GO" id="GO:0005975">
    <property type="term" value="P:carbohydrate metabolic process"/>
    <property type="evidence" value="ECO:0007669"/>
    <property type="project" value="UniProtKB-UniRule"/>
</dbReference>
<reference evidence="19" key="1">
    <citation type="submission" date="2025-08" db="UniProtKB">
        <authorList>
            <consortium name="Ensembl"/>
        </authorList>
    </citation>
    <scope>IDENTIFICATION</scope>
</reference>
<dbReference type="GO" id="GO:0004415">
    <property type="term" value="F:hyalurononglucosaminidase activity"/>
    <property type="evidence" value="ECO:0007669"/>
    <property type="project" value="UniProtKB-UniRule"/>
</dbReference>
<dbReference type="Pfam" id="PF01630">
    <property type="entry name" value="Glyco_hydro_56"/>
    <property type="match status" value="1"/>
</dbReference>
<dbReference type="FunFam" id="3.20.20.70:FF:000065">
    <property type="entry name" value="Hyaluronidase"/>
    <property type="match status" value="1"/>
</dbReference>
<dbReference type="GO" id="GO:0030214">
    <property type="term" value="P:hyaluronan catabolic process"/>
    <property type="evidence" value="ECO:0007669"/>
    <property type="project" value="TreeGrafter"/>
</dbReference>
<feature type="disulfide bond" evidence="16">
    <location>
        <begin position="385"/>
        <end position="396"/>
    </location>
</feature>
<keyword evidence="11" id="KW-0449">Lipoprotein</keyword>
<dbReference type="InterPro" id="IPR001439">
    <property type="entry name" value="Hyaluronidase_PH20/Hyal5"/>
</dbReference>
<organism evidence="19 20">
    <name type="scientific">Otus sunia</name>
    <name type="common">Oriental scops-owl</name>
    <dbReference type="NCBI Taxonomy" id="257818"/>
    <lineage>
        <taxon>Eukaryota</taxon>
        <taxon>Metazoa</taxon>
        <taxon>Chordata</taxon>
        <taxon>Craniata</taxon>
        <taxon>Vertebrata</taxon>
        <taxon>Euteleostomi</taxon>
        <taxon>Archelosauria</taxon>
        <taxon>Archosauria</taxon>
        <taxon>Dinosauria</taxon>
        <taxon>Saurischia</taxon>
        <taxon>Theropoda</taxon>
        <taxon>Coelurosauria</taxon>
        <taxon>Aves</taxon>
        <taxon>Neognathae</taxon>
        <taxon>Neoaves</taxon>
        <taxon>Telluraves</taxon>
        <taxon>Strigiformes</taxon>
        <taxon>Strigidae</taxon>
        <taxon>Otus</taxon>
    </lineage>
</organism>
<evidence type="ECO:0000313" key="19">
    <source>
        <dbReference type="Ensembl" id="ENSOSUP00000017341.1"/>
    </source>
</evidence>
<dbReference type="InterPro" id="IPR018155">
    <property type="entry name" value="Hyaluronidase"/>
</dbReference>
<evidence type="ECO:0000256" key="7">
    <source>
        <dbReference type="ARBA" id="ARBA00022801"/>
    </source>
</evidence>
<evidence type="ECO:0000256" key="18">
    <source>
        <dbReference type="SAM" id="Phobius"/>
    </source>
</evidence>
<keyword evidence="5" id="KW-0336">GPI-anchor</keyword>
<feature type="disulfide bond" evidence="16">
    <location>
        <begin position="227"/>
        <end position="243"/>
    </location>
</feature>
<dbReference type="PIRSF" id="PIRSF038193">
    <property type="entry name" value="Hyaluronidase"/>
    <property type="match status" value="1"/>
</dbReference>
<evidence type="ECO:0000256" key="2">
    <source>
        <dbReference type="ARBA" id="ARBA00004609"/>
    </source>
</evidence>
<evidence type="ECO:0000256" key="5">
    <source>
        <dbReference type="ARBA" id="ARBA00022622"/>
    </source>
</evidence>
<evidence type="ECO:0000256" key="1">
    <source>
        <dbReference type="ARBA" id="ARBA00000251"/>
    </source>
</evidence>
<keyword evidence="7 13" id="KW-0378">Hydrolase</keyword>
<evidence type="ECO:0000256" key="12">
    <source>
        <dbReference type="ARBA" id="ARBA00023295"/>
    </source>
</evidence>
<dbReference type="SUPFAM" id="SSF51445">
    <property type="entry name" value="(Trans)glycosidases"/>
    <property type="match status" value="1"/>
</dbReference>
<dbReference type="PANTHER" id="PTHR11769:SF20">
    <property type="entry name" value="HYALURONIDASE PH-20"/>
    <property type="match status" value="1"/>
</dbReference>
<dbReference type="Gene3D" id="3.20.20.70">
    <property type="entry name" value="Aldolase class I"/>
    <property type="match status" value="1"/>
</dbReference>
<feature type="disulfide bond" evidence="16">
    <location>
        <begin position="62"/>
        <end position="360"/>
    </location>
</feature>
<proteinExistence type="inferred from homology"/>
<evidence type="ECO:0000256" key="6">
    <source>
        <dbReference type="ARBA" id="ARBA00022729"/>
    </source>
</evidence>
<keyword evidence="10" id="KW-0325">Glycoprotein</keyword>
<reference evidence="19" key="2">
    <citation type="submission" date="2025-09" db="UniProtKB">
        <authorList>
            <consortium name="Ensembl"/>
        </authorList>
    </citation>
    <scope>IDENTIFICATION</scope>
</reference>
<feature type="active site" description="Proton donor" evidence="14">
    <location>
        <position position="151"/>
    </location>
</feature>
<dbReference type="GO" id="GO:0007342">
    <property type="term" value="P:fusion of sperm to egg plasma membrane involved in single fertilization"/>
    <property type="evidence" value="ECO:0007669"/>
    <property type="project" value="InterPro"/>
</dbReference>
<accession>A0A8C8BGD0</accession>
<dbReference type="InterPro" id="IPR013785">
    <property type="entry name" value="Aldolase_TIM"/>
</dbReference>
<dbReference type="PRINTS" id="PR00848">
    <property type="entry name" value="SPERMPH20"/>
</dbReference>
<dbReference type="PROSITE" id="PS51257">
    <property type="entry name" value="PROKAR_LIPOPROTEIN"/>
    <property type="match status" value="1"/>
</dbReference>
<dbReference type="GO" id="GO:0098552">
    <property type="term" value="C:side of membrane"/>
    <property type="evidence" value="ECO:0007669"/>
    <property type="project" value="UniProtKB-KW"/>
</dbReference>
<evidence type="ECO:0000313" key="20">
    <source>
        <dbReference type="Proteomes" id="UP000694552"/>
    </source>
</evidence>
<keyword evidence="6" id="KW-0732">Signal</keyword>
<feature type="disulfide bond" evidence="16">
    <location>
        <begin position="446"/>
        <end position="452"/>
    </location>
</feature>
<dbReference type="GO" id="GO:0005886">
    <property type="term" value="C:plasma membrane"/>
    <property type="evidence" value="ECO:0007669"/>
    <property type="project" value="UniProtKB-SubCell"/>
</dbReference>
<evidence type="ECO:0000256" key="11">
    <source>
        <dbReference type="ARBA" id="ARBA00023288"/>
    </source>
</evidence>
<comment type="similarity">
    <text evidence="3 13 17">Belongs to the glycosyl hydrolase 56 family.</text>
</comment>
<keyword evidence="18" id="KW-1133">Transmembrane helix</keyword>
<feature type="glycosylation site" description="N-linked (GlcNAc...) asparagine" evidence="15">
    <location>
        <position position="377"/>
    </location>
</feature>
<keyword evidence="9 16" id="KW-1015">Disulfide bond</keyword>
<dbReference type="PANTHER" id="PTHR11769">
    <property type="entry name" value="HYALURONIDASE"/>
    <property type="match status" value="1"/>
</dbReference>